<dbReference type="RefSeq" id="WP_200610215.1">
    <property type="nucleotide sequence ID" value="NZ_JAEHHL010000007.1"/>
</dbReference>
<sequence length="95" mass="10807">MLRIPCPFCGPRDHSEFSYEGDASVTYPPLDAPEEAWFEAVFLREDRRGPTEELWHHLYGCRAHVIVERDTLTHEITGARLANPAIRAALSEGEE</sequence>
<comment type="caution">
    <text evidence="1">The sequence shown here is derived from an EMBL/GenBank/DDBJ whole genome shotgun (WGS) entry which is preliminary data.</text>
</comment>
<name>A0A8J7M8Y6_9RHOB</name>
<dbReference type="InterPro" id="IPR006279">
    <property type="entry name" value="SoxD"/>
</dbReference>
<evidence type="ECO:0000313" key="2">
    <source>
        <dbReference type="Proteomes" id="UP000655420"/>
    </source>
</evidence>
<evidence type="ECO:0000313" key="1">
    <source>
        <dbReference type="EMBL" id="MBK0399975.1"/>
    </source>
</evidence>
<dbReference type="Proteomes" id="UP000655420">
    <property type="component" value="Unassembled WGS sequence"/>
</dbReference>
<dbReference type="GO" id="GO:0046653">
    <property type="term" value="P:tetrahydrofolate metabolic process"/>
    <property type="evidence" value="ECO:0007669"/>
    <property type="project" value="InterPro"/>
</dbReference>
<dbReference type="InterPro" id="IPR038561">
    <property type="entry name" value="SoxD_sf"/>
</dbReference>
<keyword evidence="2" id="KW-1185">Reference proteome</keyword>
<dbReference type="Gene3D" id="3.30.2270.10">
    <property type="entry name" value="Folate-binding superfamily"/>
    <property type="match status" value="1"/>
</dbReference>
<reference evidence="1" key="1">
    <citation type="submission" date="2020-12" db="EMBL/GenBank/DDBJ databases">
        <title>Bacterial taxonomy.</title>
        <authorList>
            <person name="Pan X."/>
        </authorList>
    </citation>
    <scope>NUCLEOTIDE SEQUENCE</scope>
    <source>
        <strain evidence="1">M0105</strain>
    </source>
</reference>
<accession>A0A8J7M8Y6</accession>
<dbReference type="EMBL" id="JAEHHL010000007">
    <property type="protein sequence ID" value="MBK0399975.1"/>
    <property type="molecule type" value="Genomic_DNA"/>
</dbReference>
<dbReference type="GO" id="GO:0008115">
    <property type="term" value="F:sarcosine oxidase activity"/>
    <property type="evidence" value="ECO:0007669"/>
    <property type="project" value="InterPro"/>
</dbReference>
<dbReference type="AlphaFoldDB" id="A0A8J7M8Y6"/>
<protein>
    <submittedName>
        <fullName evidence="1">Sarcosine oxidase subunit delta</fullName>
    </submittedName>
</protein>
<organism evidence="1 2">
    <name type="scientific">Thermohalobaculum xanthum</name>
    <dbReference type="NCBI Taxonomy" id="2753746"/>
    <lineage>
        <taxon>Bacteria</taxon>
        <taxon>Pseudomonadati</taxon>
        <taxon>Pseudomonadota</taxon>
        <taxon>Alphaproteobacteria</taxon>
        <taxon>Rhodobacterales</taxon>
        <taxon>Paracoccaceae</taxon>
        <taxon>Thermohalobaculum</taxon>
    </lineage>
</organism>
<proteinExistence type="predicted"/>
<gene>
    <name evidence="1" type="ORF">H0I76_12305</name>
</gene>
<dbReference type="Pfam" id="PF04267">
    <property type="entry name" value="SoxD"/>
    <property type="match status" value="1"/>
</dbReference>